<organism evidence="1 2">
    <name type="scientific">Sterolibacterium denitrificans</name>
    <dbReference type="NCBI Taxonomy" id="157592"/>
    <lineage>
        <taxon>Bacteria</taxon>
        <taxon>Pseudomonadati</taxon>
        <taxon>Pseudomonadota</taxon>
        <taxon>Betaproteobacteria</taxon>
        <taxon>Nitrosomonadales</taxon>
        <taxon>Sterolibacteriaceae</taxon>
        <taxon>Sterolibacterium</taxon>
    </lineage>
</organism>
<evidence type="ECO:0000313" key="1">
    <source>
        <dbReference type="EMBL" id="KYC29241.1"/>
    </source>
</evidence>
<proteinExistence type="predicted"/>
<protein>
    <submittedName>
        <fullName evidence="1">Uncharacterized protein</fullName>
    </submittedName>
</protein>
<name>A0A656Z916_9PROT</name>
<dbReference type="EMBL" id="LFZK01000001">
    <property type="protein sequence ID" value="KYC29241.1"/>
    <property type="molecule type" value="Genomic_DNA"/>
</dbReference>
<dbReference type="RefSeq" id="WP_067169833.1">
    <property type="nucleotide sequence ID" value="NZ_LFZK01000001.1"/>
</dbReference>
<dbReference type="Proteomes" id="UP000243416">
    <property type="component" value="Unassembled WGS sequence"/>
</dbReference>
<comment type="caution">
    <text evidence="1">The sequence shown here is derived from an EMBL/GenBank/DDBJ whole genome shotgun (WGS) entry which is preliminary data.</text>
</comment>
<accession>A0A656Z916</accession>
<sequence length="80" mass="8150">MNKLLALLVTACLCTSAYAARDAEQGHPTGPTYPGYATAKPPAVGEAVTPANDAAALNDFIDSRMAESQAAKAKAAGDKK</sequence>
<reference evidence="1 2" key="1">
    <citation type="journal article" date="2016" name="ISME J.">
        <title>Integrated multi-omics analyses reveal the biochemical mechanisms and phylogenetic relevance of anaerobic androgen biodegradation in the environment.</title>
        <authorList>
            <person name="Yang F.C."/>
            <person name="Chen Y.L."/>
            <person name="Tang S.L."/>
            <person name="Yu C.P."/>
            <person name="Wang P.H."/>
            <person name="Ismail W."/>
            <person name="Wang C.H."/>
            <person name="Ding J.Y."/>
            <person name="Yang C.Y."/>
            <person name="Yang C.Y."/>
            <person name="Chiang Y.R."/>
        </authorList>
    </citation>
    <scope>NUCLEOTIDE SEQUENCE [LARGE SCALE GENOMIC DNA]</scope>
    <source>
        <strain evidence="1 2">DSM 13999</strain>
    </source>
</reference>
<evidence type="ECO:0000313" key="2">
    <source>
        <dbReference type="Proteomes" id="UP000243416"/>
    </source>
</evidence>
<gene>
    <name evidence="1" type="ORF">ACY05_01465</name>
</gene>
<dbReference type="AlphaFoldDB" id="A0A656Z916"/>
<keyword evidence="2" id="KW-1185">Reference proteome</keyword>